<protein>
    <submittedName>
        <fullName evidence="1">Uncharacterized protein</fullName>
    </submittedName>
</protein>
<evidence type="ECO:0000313" key="1">
    <source>
        <dbReference type="EMBL" id="QYE40597.1"/>
    </source>
</evidence>
<proteinExistence type="predicted"/>
<gene>
    <name evidence="1" type="ORF">KZW89_06145</name>
</gene>
<evidence type="ECO:0000313" key="2">
    <source>
        <dbReference type="Proteomes" id="UP000826587"/>
    </source>
</evidence>
<organism evidence="1 2">
    <name type="scientific">Escherichia coli O141:H4</name>
    <dbReference type="NCBI Taxonomy" id="2861806"/>
    <lineage>
        <taxon>Bacteria</taxon>
        <taxon>Pseudomonadati</taxon>
        <taxon>Pseudomonadota</taxon>
        <taxon>Gammaproteobacteria</taxon>
        <taxon>Enterobacterales</taxon>
        <taxon>Enterobacteriaceae</taxon>
        <taxon>Escherichia</taxon>
    </lineage>
</organism>
<reference evidence="1 2" key="1">
    <citation type="submission" date="2021-07" db="EMBL/GenBank/DDBJ databases">
        <title>Wild boars as the reservoir of a highly virulent clone of hybrid Shiga toxigenic and enterotoxigenic Escherichia coli responsible of edema disease.</title>
        <authorList>
            <person name="Perrat A."/>
            <person name="Branchu P."/>
            <person name="Decors A."/>
            <person name="Turci S."/>
            <person name="Bayon-Auboyer M.-H."/>
            <person name="Petit G."/>
            <person name="Grosbois V."/>
            <person name="Brugere H."/>
            <person name="Auvray F."/>
            <person name="Oswald E."/>
        </authorList>
    </citation>
    <scope>NUCLEOTIDE SEQUENCE [LARGE SCALE GENOMIC DNA]</scope>
    <source>
        <strain evidence="1 2">P13-6</strain>
    </source>
</reference>
<accession>A0ABD7FJN7</accession>
<dbReference type="EMBL" id="CP080223">
    <property type="protein sequence ID" value="QYE40597.1"/>
    <property type="molecule type" value="Genomic_DNA"/>
</dbReference>
<sequence>MANVYVQKIWPDTLMKYDRNALFGLRKMLNHLGQVMAMMKPSSDQYKNTSMALIFRGKVVQRCSIDKKLIVRGRAKTKAEYELSKAF</sequence>
<name>A0ABD7FJN7_ECOLX</name>
<dbReference type="AlphaFoldDB" id="A0ABD7FJN7"/>
<dbReference type="Proteomes" id="UP000826587">
    <property type="component" value="Chromosome"/>
</dbReference>